<dbReference type="AlphaFoldDB" id="A0A1M6UL20"/>
<dbReference type="EMBL" id="FRAM01000005">
    <property type="protein sequence ID" value="SHK69830.1"/>
    <property type="molecule type" value="Genomic_DNA"/>
</dbReference>
<dbReference type="STRING" id="216903.SAMN05444371_3359"/>
<reference evidence="2" key="1">
    <citation type="submission" date="2016-11" db="EMBL/GenBank/DDBJ databases">
        <authorList>
            <person name="Varghese N."/>
            <person name="Submissions S."/>
        </authorList>
    </citation>
    <scope>NUCLEOTIDE SEQUENCE [LARGE SCALE GENOMIC DNA]</scope>
    <source>
        <strain evidence="2">DSM 18016</strain>
    </source>
</reference>
<proteinExistence type="predicted"/>
<evidence type="ECO:0000313" key="1">
    <source>
        <dbReference type="EMBL" id="SHK69830.1"/>
    </source>
</evidence>
<protein>
    <submittedName>
        <fullName evidence="1">Uncharacterized protein</fullName>
    </submittedName>
</protein>
<name>A0A1M6UL20_9FLAO</name>
<evidence type="ECO:0000313" key="2">
    <source>
        <dbReference type="Proteomes" id="UP000184498"/>
    </source>
</evidence>
<accession>A0A1M6UL20</accession>
<sequence>MALDKPTLIQDIKDIQDELKDETNYETAKQKFAEKLADAIEKYHKSGTVAITGTSNQGPFTGSGTIS</sequence>
<dbReference type="Proteomes" id="UP000184498">
    <property type="component" value="Unassembled WGS sequence"/>
</dbReference>
<keyword evidence="2" id="KW-1185">Reference proteome</keyword>
<organism evidence="1 2">
    <name type="scientific">Epilithonimonas mollis</name>
    <dbReference type="NCBI Taxonomy" id="216903"/>
    <lineage>
        <taxon>Bacteria</taxon>
        <taxon>Pseudomonadati</taxon>
        <taxon>Bacteroidota</taxon>
        <taxon>Flavobacteriia</taxon>
        <taxon>Flavobacteriales</taxon>
        <taxon>Weeksellaceae</taxon>
        <taxon>Chryseobacterium group</taxon>
        <taxon>Epilithonimonas</taxon>
    </lineage>
</organism>
<gene>
    <name evidence="1" type="ORF">SAMN05444371_3359</name>
</gene>
<dbReference type="RefSeq" id="WP_073000298.1">
    <property type="nucleotide sequence ID" value="NZ_FRAM01000005.1"/>
</dbReference>
<dbReference type="OrthoDB" id="1377158at2"/>